<dbReference type="GeneID" id="24874525"/>
<reference evidence="2 3" key="1">
    <citation type="journal article" date="2016" name="Sci. Rep.">
        <title>A novel ammonia-oxidizing archaeon from wastewater treatment plant: Its enrichment, physiological and genomic characteristics.</title>
        <authorList>
            <person name="Li Y."/>
            <person name="Ding K."/>
            <person name="Wen X."/>
            <person name="Zhang B."/>
            <person name="Shen B."/>
            <person name="Yang Y."/>
        </authorList>
    </citation>
    <scope>NUCLEOTIDE SEQUENCE [LARGE SCALE GENOMIC DNA]</scope>
    <source>
        <strain evidence="2 3">SAT1</strain>
    </source>
</reference>
<dbReference type="KEGG" id="tah:SU86_008125"/>
<keyword evidence="3" id="KW-1185">Reference proteome</keyword>
<protein>
    <recommendedName>
        <fullName evidence="1">Signal transduction histidine kinase dimerisation/phosphoacceptor domain-containing protein</fullName>
    </recommendedName>
</protein>
<organism evidence="2 3">
    <name type="scientific">Candidatus Nitrosotenuis cloacae</name>
    <dbReference type="NCBI Taxonomy" id="1603555"/>
    <lineage>
        <taxon>Archaea</taxon>
        <taxon>Nitrososphaerota</taxon>
        <taxon>Candidatus Nitrosotenuis</taxon>
    </lineage>
</organism>
<dbReference type="GO" id="GO:0000155">
    <property type="term" value="F:phosphorelay sensor kinase activity"/>
    <property type="evidence" value="ECO:0007669"/>
    <property type="project" value="InterPro"/>
</dbReference>
<dbReference type="AlphaFoldDB" id="A0A3G1B2I7"/>
<dbReference type="OrthoDB" id="342253at2157"/>
<evidence type="ECO:0000259" key="1">
    <source>
        <dbReference type="Pfam" id="PF00512"/>
    </source>
</evidence>
<evidence type="ECO:0000313" key="3">
    <source>
        <dbReference type="Proteomes" id="UP000266745"/>
    </source>
</evidence>
<dbReference type="SUPFAM" id="SSF47384">
    <property type="entry name" value="Homodimeric domain of signal transducing histidine kinase"/>
    <property type="match status" value="1"/>
</dbReference>
<gene>
    <name evidence="2" type="ORF">SU86_008125</name>
</gene>
<dbReference type="InterPro" id="IPR003661">
    <property type="entry name" value="HisK_dim/P_dom"/>
</dbReference>
<dbReference type="Pfam" id="PF00512">
    <property type="entry name" value="HisKA"/>
    <property type="match status" value="1"/>
</dbReference>
<feature type="domain" description="Signal transduction histidine kinase dimerisation/phosphoacceptor" evidence="1">
    <location>
        <begin position="32"/>
        <end position="85"/>
    </location>
</feature>
<dbReference type="Gene3D" id="1.10.287.130">
    <property type="match status" value="1"/>
</dbReference>
<evidence type="ECO:0000313" key="2">
    <source>
        <dbReference type="EMBL" id="AJZ76331.1"/>
    </source>
</evidence>
<name>A0A3G1B2I7_9ARCH</name>
<proteinExistence type="predicted"/>
<sequence length="130" mass="14842">MSKMIYTPSNIDDGTKDSRQRILSDKIRDTFADKLRNPLVPIRTYADMLTEGKFGNLNETQNEKLEVIRQCASLLGKNISDILAMLDAMNMLESTEDQTVKDRRMRHRSKYCDDEVGGARKGARVVQQSE</sequence>
<dbReference type="RefSeq" id="WP_048187020.1">
    <property type="nucleotide sequence ID" value="NZ_CP011097.1"/>
</dbReference>
<dbReference type="Proteomes" id="UP000266745">
    <property type="component" value="Chromosome"/>
</dbReference>
<dbReference type="EMBL" id="CP011097">
    <property type="protein sequence ID" value="AJZ76331.1"/>
    <property type="molecule type" value="Genomic_DNA"/>
</dbReference>
<accession>A0A3G1B2I7</accession>
<dbReference type="InterPro" id="IPR036097">
    <property type="entry name" value="HisK_dim/P_sf"/>
</dbReference>